<evidence type="ECO:0000313" key="1">
    <source>
        <dbReference type="EMBL" id="KAF6389483.1"/>
    </source>
</evidence>
<evidence type="ECO:0000313" key="2">
    <source>
        <dbReference type="Proteomes" id="UP000527355"/>
    </source>
</evidence>
<reference evidence="1 2" key="1">
    <citation type="journal article" date="2020" name="Nature">
        <title>Six reference-quality genomes reveal evolution of bat adaptations.</title>
        <authorList>
            <person name="Jebb D."/>
            <person name="Huang Z."/>
            <person name="Pippel M."/>
            <person name="Hughes G.M."/>
            <person name="Lavrichenko K."/>
            <person name="Devanna P."/>
            <person name="Winkler S."/>
            <person name="Jermiin L.S."/>
            <person name="Skirmuntt E.C."/>
            <person name="Katzourakis A."/>
            <person name="Burkitt-Gray L."/>
            <person name="Ray D.A."/>
            <person name="Sullivan K.A.M."/>
            <person name="Roscito J.G."/>
            <person name="Kirilenko B.M."/>
            <person name="Davalos L.M."/>
            <person name="Corthals A.P."/>
            <person name="Power M.L."/>
            <person name="Jones G."/>
            <person name="Ransome R.D."/>
            <person name="Dechmann D.K.N."/>
            <person name="Locatelli A.G."/>
            <person name="Puechmaille S.J."/>
            <person name="Fedrigo O."/>
            <person name="Jarvis E.D."/>
            <person name="Hiller M."/>
            <person name="Vernes S.C."/>
            <person name="Myers E.W."/>
            <person name="Teeling E.C."/>
        </authorList>
    </citation>
    <scope>NUCLEOTIDE SEQUENCE [LARGE SCALE GENOMIC DNA]</scope>
    <source>
        <strain evidence="1">MMyoMyo1</strain>
        <tissue evidence="1">Flight muscle</tissue>
    </source>
</reference>
<comment type="caution">
    <text evidence="1">The sequence shown here is derived from an EMBL/GenBank/DDBJ whole genome shotgun (WGS) entry which is preliminary data.</text>
</comment>
<accession>A0A7J8ASG2</accession>
<gene>
    <name evidence="1" type="ORF">mMyoMyo1_020671</name>
</gene>
<protein>
    <submittedName>
        <fullName evidence="1">YLP motif containing 1</fullName>
    </submittedName>
</protein>
<keyword evidence="2" id="KW-1185">Reference proteome</keyword>
<dbReference type="EMBL" id="JABWUV010000001">
    <property type="protein sequence ID" value="KAF6389483.1"/>
    <property type="molecule type" value="Genomic_DNA"/>
</dbReference>
<sequence length="10" mass="1320">MLQNLFEIRR</sequence>
<organism evidence="1 2">
    <name type="scientific">Myotis myotis</name>
    <name type="common">Greater mouse-eared bat</name>
    <name type="synonym">Vespertilio myotis</name>
    <dbReference type="NCBI Taxonomy" id="51298"/>
    <lineage>
        <taxon>Eukaryota</taxon>
        <taxon>Metazoa</taxon>
        <taxon>Chordata</taxon>
        <taxon>Craniata</taxon>
        <taxon>Vertebrata</taxon>
        <taxon>Euteleostomi</taxon>
        <taxon>Mammalia</taxon>
        <taxon>Eutheria</taxon>
        <taxon>Laurasiatheria</taxon>
        <taxon>Chiroptera</taxon>
        <taxon>Yangochiroptera</taxon>
        <taxon>Vespertilionidae</taxon>
        <taxon>Myotis</taxon>
    </lineage>
</organism>
<name>A0A7J8ASG2_MYOMY</name>
<proteinExistence type="predicted"/>
<dbReference type="Proteomes" id="UP000527355">
    <property type="component" value="Unassembled WGS sequence"/>
</dbReference>